<dbReference type="Gene3D" id="3.10.450.50">
    <property type="match status" value="1"/>
</dbReference>
<protein>
    <submittedName>
        <fullName evidence="2">Nuclear transport factor 2 family protein</fullName>
    </submittedName>
</protein>
<comment type="caution">
    <text evidence="2">The sequence shown here is derived from an EMBL/GenBank/DDBJ whole genome shotgun (WGS) entry which is preliminary data.</text>
</comment>
<name>A0ABX1S7R3_9PSEU</name>
<dbReference type="InterPro" id="IPR032710">
    <property type="entry name" value="NTF2-like_dom_sf"/>
</dbReference>
<dbReference type="Pfam" id="PF12680">
    <property type="entry name" value="SnoaL_2"/>
    <property type="match status" value="1"/>
</dbReference>
<organism evidence="2 3">
    <name type="scientific">Pseudonocardia acidicola</name>
    <dbReference type="NCBI Taxonomy" id="2724939"/>
    <lineage>
        <taxon>Bacteria</taxon>
        <taxon>Bacillati</taxon>
        <taxon>Actinomycetota</taxon>
        <taxon>Actinomycetes</taxon>
        <taxon>Pseudonocardiales</taxon>
        <taxon>Pseudonocardiaceae</taxon>
        <taxon>Pseudonocardia</taxon>
    </lineage>
</organism>
<dbReference type="InterPro" id="IPR037401">
    <property type="entry name" value="SnoaL-like"/>
</dbReference>
<sequence>MADDAAARPADVFRELASRLNSREWERAAEPYAEDVVVTNPFAPDGPTTSTGRDAVRQFFAGLGGRLDTLTVTDPTLIDGADPEVLIAEFAFAATAAGGSVAFRLSAVFVLRVRDGRIISSRDYIGPRHDTVPTATS</sequence>
<proteinExistence type="predicted"/>
<keyword evidence="3" id="KW-1185">Reference proteome</keyword>
<gene>
    <name evidence="2" type="ORF">HF526_02965</name>
</gene>
<dbReference type="Proteomes" id="UP000820669">
    <property type="component" value="Unassembled WGS sequence"/>
</dbReference>
<feature type="domain" description="SnoaL-like" evidence="1">
    <location>
        <begin position="14"/>
        <end position="119"/>
    </location>
</feature>
<accession>A0ABX1S7R3</accession>
<dbReference type="RefSeq" id="WP_169379648.1">
    <property type="nucleotide sequence ID" value="NZ_JAAXLA010000003.1"/>
</dbReference>
<evidence type="ECO:0000259" key="1">
    <source>
        <dbReference type="Pfam" id="PF12680"/>
    </source>
</evidence>
<dbReference type="SUPFAM" id="SSF54427">
    <property type="entry name" value="NTF2-like"/>
    <property type="match status" value="1"/>
</dbReference>
<evidence type="ECO:0000313" key="3">
    <source>
        <dbReference type="Proteomes" id="UP000820669"/>
    </source>
</evidence>
<evidence type="ECO:0000313" key="2">
    <source>
        <dbReference type="EMBL" id="NMH96289.1"/>
    </source>
</evidence>
<dbReference type="EMBL" id="JAAXLA010000003">
    <property type="protein sequence ID" value="NMH96289.1"/>
    <property type="molecule type" value="Genomic_DNA"/>
</dbReference>
<reference evidence="2 3" key="1">
    <citation type="submission" date="2020-04" db="EMBL/GenBank/DDBJ databases">
        <authorList>
            <person name="Klaysubun C."/>
            <person name="Duangmal K."/>
            <person name="Lipun K."/>
        </authorList>
    </citation>
    <scope>NUCLEOTIDE SEQUENCE [LARGE SCALE GENOMIC DNA]</scope>
    <source>
        <strain evidence="2 3">K10HN5</strain>
    </source>
</reference>